<dbReference type="GO" id="GO:0009003">
    <property type="term" value="F:signal peptidase activity"/>
    <property type="evidence" value="ECO:0007669"/>
    <property type="project" value="UniProtKB-EC"/>
</dbReference>
<dbReference type="PANTHER" id="PTHR43390:SF1">
    <property type="entry name" value="CHLOROPLAST PROCESSING PEPTIDASE"/>
    <property type="match status" value="1"/>
</dbReference>
<keyword evidence="6" id="KW-1185">Reference proteome</keyword>
<evidence type="ECO:0000256" key="2">
    <source>
        <dbReference type="ARBA" id="ARBA00019232"/>
    </source>
</evidence>
<dbReference type="Proteomes" id="UP001169069">
    <property type="component" value="Unassembled WGS sequence"/>
</dbReference>
<dbReference type="InterPro" id="IPR000223">
    <property type="entry name" value="Pept_S26A_signal_pept_1"/>
</dbReference>
<reference evidence="5" key="1">
    <citation type="submission" date="2023-01" db="EMBL/GenBank/DDBJ databases">
        <title>Sulfurovum sp. zt1-1 genome assembly.</title>
        <authorList>
            <person name="Wang J."/>
        </authorList>
    </citation>
    <scope>NUCLEOTIDE SEQUENCE</scope>
    <source>
        <strain evidence="5">Zt1-1</strain>
    </source>
</reference>
<evidence type="ECO:0000259" key="4">
    <source>
        <dbReference type="Pfam" id="PF10502"/>
    </source>
</evidence>
<keyword evidence="3" id="KW-0645">Protease</keyword>
<dbReference type="EC" id="3.4.21.89" evidence="3"/>
<dbReference type="Pfam" id="PF10502">
    <property type="entry name" value="Peptidase_S26"/>
    <property type="match status" value="1"/>
</dbReference>
<comment type="caution">
    <text evidence="5">The sequence shown here is derived from an EMBL/GenBank/DDBJ whole genome shotgun (WGS) entry which is preliminary data.</text>
</comment>
<dbReference type="PRINTS" id="PR00727">
    <property type="entry name" value="LEADERPTASE"/>
</dbReference>
<gene>
    <name evidence="5" type="primary">lepB</name>
    <name evidence="5" type="ORF">PGH07_00820</name>
</gene>
<dbReference type="EMBL" id="JAQIBD010000001">
    <property type="protein sequence ID" value="MDM5270716.1"/>
    <property type="molecule type" value="Genomic_DNA"/>
</dbReference>
<dbReference type="InterPro" id="IPR036286">
    <property type="entry name" value="LexA/Signal_pep-like_sf"/>
</dbReference>
<dbReference type="InterPro" id="IPR019533">
    <property type="entry name" value="Peptidase_S26"/>
</dbReference>
<comment type="similarity">
    <text evidence="1 3">Belongs to the peptidase S26 family.</text>
</comment>
<dbReference type="SUPFAM" id="SSF51306">
    <property type="entry name" value="LexA/Signal peptidase"/>
    <property type="match status" value="1"/>
</dbReference>
<dbReference type="NCBIfam" id="TIGR02227">
    <property type="entry name" value="sigpep_I_bact"/>
    <property type="match status" value="1"/>
</dbReference>
<feature type="domain" description="Peptidase S26" evidence="4">
    <location>
        <begin position="4"/>
        <end position="199"/>
    </location>
</feature>
<keyword evidence="3 5" id="KW-0378">Hydrolase</keyword>
<dbReference type="Gene3D" id="2.10.109.10">
    <property type="entry name" value="Umud Fragment, subunit A"/>
    <property type="match status" value="1"/>
</dbReference>
<dbReference type="PANTHER" id="PTHR43390">
    <property type="entry name" value="SIGNAL PEPTIDASE I"/>
    <property type="match status" value="1"/>
</dbReference>
<name>A0ABT7QV59_9BACT</name>
<dbReference type="RefSeq" id="WP_289411992.1">
    <property type="nucleotide sequence ID" value="NZ_JAQIBD010000001.1"/>
</dbReference>
<evidence type="ECO:0000256" key="3">
    <source>
        <dbReference type="RuleBase" id="RU362042"/>
    </source>
</evidence>
<evidence type="ECO:0000313" key="5">
    <source>
        <dbReference type="EMBL" id="MDM5270716.1"/>
    </source>
</evidence>
<sequence>MKKLIKISLIFGGLLLVLLSFIRIYKISDISMNYMMVDEDMVIVENFSAGVHIPSFFFFLKGHFIDNEKGIERGDIMAFKRHPLDKGLFIKRVVALPGDKVYQENKDFYLQIGSDREKTVSFGQKYGIAIVQIANEIWLKNPYTHFYGVTHSNEIIGPSELITYAPTVIPEHQYFFMGDFRDNSRDSRFFGPVHYNNIYYKVWYVIKKSHTLTELSSIKQF</sequence>
<organism evidence="5 6">
    <name type="scientific">Sulfurovum zhangzhouensis</name>
    <dbReference type="NCBI Taxonomy" id="3019067"/>
    <lineage>
        <taxon>Bacteria</taxon>
        <taxon>Pseudomonadati</taxon>
        <taxon>Campylobacterota</taxon>
        <taxon>Epsilonproteobacteria</taxon>
        <taxon>Campylobacterales</taxon>
        <taxon>Sulfurovaceae</taxon>
        <taxon>Sulfurovum</taxon>
    </lineage>
</organism>
<dbReference type="CDD" id="cd06530">
    <property type="entry name" value="S26_SPase_I"/>
    <property type="match status" value="1"/>
</dbReference>
<comment type="catalytic activity">
    <reaction evidence="3">
        <text>Cleavage of hydrophobic, N-terminal signal or leader sequences from secreted and periplasmic proteins.</text>
        <dbReference type="EC" id="3.4.21.89"/>
    </reaction>
</comment>
<protein>
    <recommendedName>
        <fullName evidence="2 3">Signal peptidase I</fullName>
        <ecNumber evidence="3">3.4.21.89</ecNumber>
    </recommendedName>
</protein>
<evidence type="ECO:0000313" key="6">
    <source>
        <dbReference type="Proteomes" id="UP001169069"/>
    </source>
</evidence>
<comment type="subcellular location">
    <subcellularLocation>
        <location evidence="3">Membrane</location>
        <topology evidence="3">Single-pass type II membrane protein</topology>
    </subcellularLocation>
</comment>
<accession>A0ABT7QV59</accession>
<proteinExistence type="inferred from homology"/>
<evidence type="ECO:0000256" key="1">
    <source>
        <dbReference type="ARBA" id="ARBA00009370"/>
    </source>
</evidence>